<evidence type="ECO:0000313" key="5">
    <source>
        <dbReference type="EnsemblMetazoa" id="AGAP012484-PA"/>
    </source>
</evidence>
<dbReference type="VEuPathDB" id="VectorBase:AGAMI1_009614"/>
<feature type="domain" description="DDE Tnp4" evidence="3">
    <location>
        <begin position="18"/>
        <end position="81"/>
    </location>
</feature>
<name>A7USX0_ANOGA</name>
<reference evidence="4 6" key="1">
    <citation type="journal article" date="2002" name="Science">
        <title>The genome sequence of the malaria mosquito Anopheles gambiae.</title>
        <authorList>
            <person name="Holt R.A."/>
            <person name="Subramanian G.M."/>
            <person name="Halpern A."/>
            <person name="Sutton G.G."/>
            <person name="Charlab R."/>
            <person name="Nusskern D.R."/>
            <person name="Wincker P."/>
            <person name="Clark A.G."/>
            <person name="Ribeiro J.M."/>
            <person name="Wides R."/>
            <person name="Salzberg S.L."/>
            <person name="Loftus B."/>
            <person name="Yandell M."/>
            <person name="Majoros W.H."/>
            <person name="Rusch D.B."/>
            <person name="Lai Z."/>
            <person name="Kraft C.L."/>
            <person name="Abril J.F."/>
            <person name="Anthouard V."/>
            <person name="Arensburger P."/>
            <person name="Atkinson P.W."/>
            <person name="Baden H."/>
            <person name="de Berardinis V."/>
            <person name="Baldwin D."/>
            <person name="Benes V."/>
            <person name="Biedler J."/>
            <person name="Blass C."/>
            <person name="Bolanos R."/>
            <person name="Boscus D."/>
            <person name="Barnstead M."/>
            <person name="Cai S."/>
            <person name="Center A."/>
            <person name="Chaturverdi K."/>
            <person name="Christophides G.K."/>
            <person name="Chrystal M.A."/>
            <person name="Clamp M."/>
            <person name="Cravchik A."/>
            <person name="Curwen V."/>
            <person name="Dana A."/>
            <person name="Delcher A."/>
            <person name="Dew I."/>
            <person name="Evans C.A."/>
            <person name="Flanigan M."/>
            <person name="Grundschober-Freimoser A."/>
            <person name="Friedli L."/>
            <person name="Gu Z."/>
            <person name="Guan P."/>
            <person name="Guigo R."/>
            <person name="Hillenmeyer M.E."/>
            <person name="Hladun S.L."/>
            <person name="Hogan J.R."/>
            <person name="Hong Y.S."/>
            <person name="Hoover J."/>
            <person name="Jaillon O."/>
            <person name="Ke Z."/>
            <person name="Kodira C."/>
            <person name="Kokoza E."/>
            <person name="Koutsos A."/>
            <person name="Letunic I."/>
            <person name="Levitsky A."/>
            <person name="Liang Y."/>
            <person name="Lin J.J."/>
            <person name="Lobo N.F."/>
            <person name="Lopez J.R."/>
            <person name="Malek J.A."/>
            <person name="McIntosh T.C."/>
            <person name="Meister S."/>
            <person name="Miller J."/>
            <person name="Mobarry C."/>
            <person name="Mongin E."/>
            <person name="Murphy S.D."/>
            <person name="O'Brochta D.A."/>
            <person name="Pfannkoch C."/>
            <person name="Qi R."/>
            <person name="Regier M.A."/>
            <person name="Remington K."/>
            <person name="Shao H."/>
            <person name="Sharakhova M.V."/>
            <person name="Sitter C.D."/>
            <person name="Shetty J."/>
            <person name="Smith T.J."/>
            <person name="Strong R."/>
            <person name="Sun J."/>
            <person name="Thomasova D."/>
            <person name="Ton L.Q."/>
            <person name="Topalis P."/>
            <person name="Tu Z."/>
            <person name="Unger M.F."/>
            <person name="Walenz B."/>
            <person name="Wang A."/>
            <person name="Wang J."/>
            <person name="Wang M."/>
            <person name="Wang X."/>
            <person name="Woodford K.J."/>
            <person name="Wortman J.R."/>
            <person name="Wu M."/>
            <person name="Yao A."/>
            <person name="Zdobnov E.M."/>
            <person name="Zhang H."/>
            <person name="Zhao Q."/>
            <person name="Zhao S."/>
            <person name="Zhu S.C."/>
            <person name="Zhimulev I."/>
            <person name="Coluzzi M."/>
            <person name="della Torre A."/>
            <person name="Roth C.W."/>
            <person name="Louis C."/>
            <person name="Kalush F."/>
            <person name="Mural R.J."/>
            <person name="Myers E.W."/>
            <person name="Adams M.D."/>
            <person name="Smith H.O."/>
            <person name="Broder S."/>
            <person name="Gardner M.J."/>
            <person name="Fraser C.M."/>
            <person name="Birney E."/>
            <person name="Bork P."/>
            <person name="Brey P.T."/>
            <person name="Venter J.C."/>
            <person name="Weissenbach J."/>
            <person name="Kafatos F.C."/>
            <person name="Collins F.H."/>
            <person name="Hoffman S.L."/>
        </authorList>
    </citation>
    <scope>NUCLEOTIDE SEQUENCE [LARGE SCALE GENOMIC DNA]</scope>
    <source>
        <strain evidence="4 6">PEST</strain>
    </source>
</reference>
<dbReference type="InterPro" id="IPR027806">
    <property type="entry name" value="HARBI1_dom"/>
</dbReference>
<dbReference type="Proteomes" id="UP000007062">
    <property type="component" value="Unassembled WGS sequence"/>
</dbReference>
<evidence type="ECO:0000256" key="1">
    <source>
        <dbReference type="ARBA" id="ARBA00001968"/>
    </source>
</evidence>
<dbReference type="HOGENOM" id="CLU_2504142_0_0_1"/>
<reference evidence="4 6" key="3">
    <citation type="journal article" date="2004" name="Trends Parasitol.">
        <title>The Anopheles gambiae genome: an update.</title>
        <authorList>
            <person name="Mongin E."/>
            <person name="Louis C."/>
            <person name="Holt R.A."/>
            <person name="Birney E."/>
            <person name="Collins F.H."/>
        </authorList>
    </citation>
    <scope>NUCLEOTIDE SEQUENCE [LARGE SCALE GENOMIC DNA]</scope>
    <source>
        <strain evidence="4 6">PEST</strain>
    </source>
</reference>
<evidence type="ECO:0000259" key="3">
    <source>
        <dbReference type="Pfam" id="PF13359"/>
    </source>
</evidence>
<sequence length="86" mass="10027">QHHSLTFWHTEHVRVPFMLLGDSAFAFTDYCIRPCGGDPERHNQSQRKFDERHSRVRRVVERAFGIFSARFGVLRKAMELEPGIAS</sequence>
<reference evidence="4" key="2">
    <citation type="submission" date="2002-03" db="EMBL/GenBank/DDBJ databases">
        <authorList>
            <consortium name="The Anopheles Genome Sequencing Consortium"/>
        </authorList>
    </citation>
    <scope>NUCLEOTIDE SEQUENCE</scope>
    <source>
        <strain evidence="4">PEST</strain>
    </source>
</reference>
<dbReference type="GO" id="GO:0046872">
    <property type="term" value="F:metal ion binding"/>
    <property type="evidence" value="ECO:0007669"/>
    <property type="project" value="UniProtKB-KW"/>
</dbReference>
<accession>A7USX0</accession>
<reference evidence="4 6" key="4">
    <citation type="journal article" date="2007" name="Genome Biol.">
        <title>Update of the Anopheles gambiae PEST genome assembly.</title>
        <authorList>
            <person name="Sharakhova M.V."/>
            <person name="Hammond M.P."/>
            <person name="Lobo N.F."/>
            <person name="Krzywinski J."/>
            <person name="Unger M.F."/>
            <person name="Hillenmeyer M.E."/>
            <person name="Bruggner R.V."/>
            <person name="Birney E."/>
            <person name="Collins F.H."/>
        </authorList>
    </citation>
    <scope>NUCLEOTIDE SEQUENCE [LARGE SCALE GENOMIC DNA]</scope>
    <source>
        <strain evidence="4 6">PEST</strain>
    </source>
</reference>
<organism evidence="4">
    <name type="scientific">Anopheles gambiae</name>
    <name type="common">African malaria mosquito</name>
    <dbReference type="NCBI Taxonomy" id="7165"/>
    <lineage>
        <taxon>Eukaryota</taxon>
        <taxon>Metazoa</taxon>
        <taxon>Ecdysozoa</taxon>
        <taxon>Arthropoda</taxon>
        <taxon>Hexapoda</taxon>
        <taxon>Insecta</taxon>
        <taxon>Pterygota</taxon>
        <taxon>Neoptera</taxon>
        <taxon>Endopterygota</taxon>
        <taxon>Diptera</taxon>
        <taxon>Nematocera</taxon>
        <taxon>Culicoidea</taxon>
        <taxon>Culicidae</taxon>
        <taxon>Anophelinae</taxon>
        <taxon>Anopheles</taxon>
    </lineage>
</organism>
<reference evidence="5" key="6">
    <citation type="submission" date="2021-01" db="UniProtKB">
        <authorList>
            <consortium name="EnsemblMetazoa"/>
        </authorList>
    </citation>
    <scope>IDENTIFICATION</scope>
    <source>
        <strain evidence="5">PEST</strain>
    </source>
</reference>
<evidence type="ECO:0000256" key="2">
    <source>
        <dbReference type="ARBA" id="ARBA00022723"/>
    </source>
</evidence>
<comment type="cofactor">
    <cofactor evidence="1">
        <name>a divalent metal cation</name>
        <dbReference type="ChEBI" id="CHEBI:60240"/>
    </cofactor>
</comment>
<evidence type="ECO:0000313" key="4">
    <source>
        <dbReference type="EMBL" id="EDO64194.1"/>
    </source>
</evidence>
<feature type="non-terminal residue" evidence="4">
    <location>
        <position position="1"/>
    </location>
</feature>
<gene>
    <name evidence="4" type="ORF">AgaP_AGAP012484</name>
</gene>
<dbReference type="EnsemblMetazoa" id="AGAP012484-RA">
    <property type="protein sequence ID" value="AGAP012484-PA"/>
    <property type="gene ID" value="AGAP012484"/>
</dbReference>
<keyword evidence="6" id="KW-1185">Reference proteome</keyword>
<keyword evidence="2" id="KW-0479">Metal-binding</keyword>
<dbReference type="AlphaFoldDB" id="A7USX0"/>
<dbReference type="PaxDb" id="7165-AGAP012484-PA"/>
<proteinExistence type="predicted"/>
<dbReference type="EMBL" id="AAAB01008869">
    <property type="protein sequence ID" value="EDO64194.1"/>
    <property type="molecule type" value="Genomic_DNA"/>
</dbReference>
<evidence type="ECO:0000313" key="6">
    <source>
        <dbReference type="Proteomes" id="UP000007062"/>
    </source>
</evidence>
<reference evidence="4" key="5">
    <citation type="submission" date="2011-05" db="EMBL/GenBank/DDBJ databases">
        <authorList>
            <consortium name="VectorBase"/>
        </authorList>
    </citation>
    <scope>NUCLEOTIDE SEQUENCE</scope>
    <source>
        <strain evidence="4">PEST</strain>
    </source>
</reference>
<dbReference type="Pfam" id="PF13359">
    <property type="entry name" value="DDE_Tnp_4"/>
    <property type="match status" value="1"/>
</dbReference>
<protein>
    <submittedName>
        <fullName evidence="4">AGAP012484-PA</fullName>
    </submittedName>
</protein>
<dbReference type="VEuPathDB" id="VectorBase:AGAP012484"/>